<evidence type="ECO:0000313" key="2">
    <source>
        <dbReference type="Proteomes" id="UP000248196"/>
    </source>
</evidence>
<comment type="caution">
    <text evidence="1">The sequence shown here is derived from an EMBL/GenBank/DDBJ whole genome shotgun (WGS) entry which is preliminary data.</text>
</comment>
<sequence>MGSFRIGAKQIFFLTENERFPAPDHNSAIMLAIREDEESQGWLYTYNNRRWQLVSETPYPTENLALEAALAFEIGVCYKK</sequence>
<dbReference type="AlphaFoldDB" id="A0A318NTV1"/>
<accession>A0A318NTV1</accession>
<protein>
    <submittedName>
        <fullName evidence="1">Uncharacterized protein</fullName>
    </submittedName>
</protein>
<gene>
    <name evidence="1" type="ORF">CT690_19910</name>
</gene>
<evidence type="ECO:0000313" key="1">
    <source>
        <dbReference type="EMBL" id="PYD37174.1"/>
    </source>
</evidence>
<dbReference type="RefSeq" id="WP_041417113.1">
    <property type="nucleotide sequence ID" value="NZ_PESE01000007.1"/>
</dbReference>
<reference evidence="1 2" key="1">
    <citation type="submission" date="2017-11" db="EMBL/GenBank/DDBJ databases">
        <title>Genome sequence of the oocydin A producing rhizobacterium Serratia plymuthica 4Rx5.</title>
        <authorList>
            <person name="Matilla M.A."/>
            <person name="Udaondo Z."/>
            <person name="Salmond G.P.C."/>
        </authorList>
    </citation>
    <scope>NUCLEOTIDE SEQUENCE [LARGE SCALE GENOMIC DNA]</scope>
    <source>
        <strain evidence="1 2">4Rx5</strain>
    </source>
</reference>
<dbReference type="Proteomes" id="UP000248196">
    <property type="component" value="Unassembled WGS sequence"/>
</dbReference>
<proteinExistence type="predicted"/>
<dbReference type="EMBL" id="PESE01000007">
    <property type="protein sequence ID" value="PYD37174.1"/>
    <property type="molecule type" value="Genomic_DNA"/>
</dbReference>
<dbReference type="OrthoDB" id="9959224at2"/>
<organism evidence="1 2">
    <name type="scientific">Serratia plymuthica</name>
    <dbReference type="NCBI Taxonomy" id="82996"/>
    <lineage>
        <taxon>Bacteria</taxon>
        <taxon>Pseudomonadati</taxon>
        <taxon>Pseudomonadota</taxon>
        <taxon>Gammaproteobacteria</taxon>
        <taxon>Enterobacterales</taxon>
        <taxon>Yersiniaceae</taxon>
        <taxon>Serratia</taxon>
    </lineage>
</organism>
<name>A0A318NTV1_SERPL</name>